<dbReference type="PANTHER" id="PTHR12300">
    <property type="entry name" value="HVA22-LIKE PROTEINS"/>
    <property type="match status" value="1"/>
</dbReference>
<dbReference type="AlphaFoldDB" id="A0AAW2IBH4"/>
<keyword evidence="4 6" id="KW-1133">Transmembrane helix</keyword>
<dbReference type="Pfam" id="PF03134">
    <property type="entry name" value="TB2_DP1_HVA22"/>
    <property type="match status" value="1"/>
</dbReference>
<protein>
    <recommendedName>
        <fullName evidence="6">Receptor expression-enhancing protein</fullName>
    </recommendedName>
</protein>
<evidence type="ECO:0000256" key="2">
    <source>
        <dbReference type="ARBA" id="ARBA00008573"/>
    </source>
</evidence>
<evidence type="ECO:0000256" key="6">
    <source>
        <dbReference type="RuleBase" id="RU362006"/>
    </source>
</evidence>
<keyword evidence="3 6" id="KW-0812">Transmembrane</keyword>
<evidence type="ECO:0000256" key="5">
    <source>
        <dbReference type="ARBA" id="ARBA00023136"/>
    </source>
</evidence>
<dbReference type="PANTHER" id="PTHR12300:SF161">
    <property type="entry name" value="RECEPTOR EXPRESSION-ENHANCING PROTEIN"/>
    <property type="match status" value="1"/>
</dbReference>
<comment type="caution">
    <text evidence="7">The sequence shown here is derived from an EMBL/GenBank/DDBJ whole genome shotgun (WGS) entry which is preliminary data.</text>
</comment>
<dbReference type="InterPro" id="IPR004345">
    <property type="entry name" value="TB2_DP1_HVA22"/>
</dbReference>
<comment type="similarity">
    <text evidence="2 6">Belongs to the DP1 family.</text>
</comment>
<feature type="transmembrane region" description="Helical" evidence="6">
    <location>
        <begin position="41"/>
        <end position="70"/>
    </location>
</feature>
<reference evidence="7" key="1">
    <citation type="journal article" date="2024" name="Gigascience">
        <title>Chromosome-level genome of the poultry shaft louse Menopon gallinae provides insight into the host-switching and adaptive evolution of parasitic lice.</title>
        <authorList>
            <person name="Xu Y."/>
            <person name="Ma L."/>
            <person name="Liu S."/>
            <person name="Liang Y."/>
            <person name="Liu Q."/>
            <person name="He Z."/>
            <person name="Tian L."/>
            <person name="Duan Y."/>
            <person name="Cai W."/>
            <person name="Li H."/>
            <person name="Song F."/>
        </authorList>
    </citation>
    <scope>NUCLEOTIDE SEQUENCE</scope>
    <source>
        <strain evidence="7">Cailab_2023a</strain>
    </source>
</reference>
<evidence type="ECO:0000313" key="7">
    <source>
        <dbReference type="EMBL" id="KAL0279101.1"/>
    </source>
</evidence>
<comment type="subcellular location">
    <subcellularLocation>
        <location evidence="1 6">Membrane</location>
        <topology evidence="1 6">Multi-pass membrane protein</topology>
    </subcellularLocation>
</comment>
<feature type="transmembrane region" description="Helical" evidence="6">
    <location>
        <begin position="91"/>
        <end position="110"/>
    </location>
</feature>
<evidence type="ECO:0000256" key="3">
    <source>
        <dbReference type="ARBA" id="ARBA00022692"/>
    </source>
</evidence>
<sequence>MTSHLNSVMNTINTALEDDKRPWTKYFALAEDKTGVKRSKLFVGLVALLAAYLVFGYGAGLLCNIIGFAYPAYCSMKALETRQKEDDTKWLTYWVVFAVFSIAEYFSNFIVNWFPLYWLIKCIFLIWCFLPFSYNGSNIIYSQYIRPHFLKHHGNVDTLLNEVGETGK</sequence>
<evidence type="ECO:0000256" key="4">
    <source>
        <dbReference type="ARBA" id="ARBA00022989"/>
    </source>
</evidence>
<dbReference type="GO" id="GO:0016020">
    <property type="term" value="C:membrane"/>
    <property type="evidence" value="ECO:0007669"/>
    <property type="project" value="UniProtKB-SubCell"/>
</dbReference>
<accession>A0AAW2IBH4</accession>
<evidence type="ECO:0000256" key="1">
    <source>
        <dbReference type="ARBA" id="ARBA00004141"/>
    </source>
</evidence>
<dbReference type="EMBL" id="JARGDH010000001">
    <property type="protein sequence ID" value="KAL0279101.1"/>
    <property type="molecule type" value="Genomic_DNA"/>
</dbReference>
<feature type="transmembrane region" description="Helical" evidence="6">
    <location>
        <begin position="116"/>
        <end position="134"/>
    </location>
</feature>
<name>A0AAW2IBH4_9NEOP</name>
<organism evidence="7">
    <name type="scientific">Menopon gallinae</name>
    <name type="common">poultry shaft louse</name>
    <dbReference type="NCBI Taxonomy" id="328185"/>
    <lineage>
        <taxon>Eukaryota</taxon>
        <taxon>Metazoa</taxon>
        <taxon>Ecdysozoa</taxon>
        <taxon>Arthropoda</taxon>
        <taxon>Hexapoda</taxon>
        <taxon>Insecta</taxon>
        <taxon>Pterygota</taxon>
        <taxon>Neoptera</taxon>
        <taxon>Paraneoptera</taxon>
        <taxon>Psocodea</taxon>
        <taxon>Troctomorpha</taxon>
        <taxon>Phthiraptera</taxon>
        <taxon>Amblycera</taxon>
        <taxon>Menoponidae</taxon>
        <taxon>Menopon</taxon>
    </lineage>
</organism>
<proteinExistence type="inferred from homology"/>
<keyword evidence="5 6" id="KW-0472">Membrane</keyword>
<gene>
    <name evidence="7" type="ORF">PYX00_000723</name>
</gene>